<feature type="compositionally biased region" description="Basic residues" evidence="1">
    <location>
        <begin position="310"/>
        <end position="323"/>
    </location>
</feature>
<reference evidence="2" key="1">
    <citation type="journal article" date="2017" name="Parasit. Vectors">
        <title>Sialotranscriptomics of Rhipicephalus zambeziensis reveals intricate expression profiles of secretory proteins and suggests tight temporal transcriptional regulation during blood-feeding.</title>
        <authorList>
            <person name="de Castro M.H."/>
            <person name="de Klerk D."/>
            <person name="Pienaar R."/>
            <person name="Rees D.J.G."/>
            <person name="Mans B.J."/>
        </authorList>
    </citation>
    <scope>NUCLEOTIDE SEQUENCE</scope>
    <source>
        <tissue evidence="2">Salivary glands</tissue>
    </source>
</reference>
<organism evidence="2">
    <name type="scientific">Rhipicephalus zambeziensis</name>
    <dbReference type="NCBI Taxonomy" id="60191"/>
    <lineage>
        <taxon>Eukaryota</taxon>
        <taxon>Metazoa</taxon>
        <taxon>Ecdysozoa</taxon>
        <taxon>Arthropoda</taxon>
        <taxon>Chelicerata</taxon>
        <taxon>Arachnida</taxon>
        <taxon>Acari</taxon>
        <taxon>Parasitiformes</taxon>
        <taxon>Ixodida</taxon>
        <taxon>Ixodoidea</taxon>
        <taxon>Ixodidae</taxon>
        <taxon>Rhipicephalinae</taxon>
        <taxon>Rhipicephalus</taxon>
        <taxon>Rhipicephalus</taxon>
    </lineage>
</organism>
<feature type="region of interest" description="Disordered" evidence="1">
    <location>
        <begin position="238"/>
        <end position="258"/>
    </location>
</feature>
<proteinExistence type="predicted"/>
<dbReference type="PANTHER" id="PTHR15131:SF3">
    <property type="entry name" value="SNRNA-ACTIVATING PROTEIN COMPLEX SUBUNIT 1"/>
    <property type="match status" value="1"/>
</dbReference>
<dbReference type="GO" id="GO:0042796">
    <property type="term" value="P:snRNA transcription by RNA polymerase III"/>
    <property type="evidence" value="ECO:0007669"/>
    <property type="project" value="TreeGrafter"/>
</dbReference>
<accession>A0A224Z8Q8</accession>
<dbReference type="GO" id="GO:0043565">
    <property type="term" value="F:sequence-specific DNA binding"/>
    <property type="evidence" value="ECO:0007669"/>
    <property type="project" value="TreeGrafter"/>
</dbReference>
<dbReference type="GO" id="GO:0042795">
    <property type="term" value="P:snRNA transcription by RNA polymerase II"/>
    <property type="evidence" value="ECO:0007669"/>
    <property type="project" value="TreeGrafter"/>
</dbReference>
<evidence type="ECO:0000256" key="1">
    <source>
        <dbReference type="SAM" id="MobiDB-lite"/>
    </source>
</evidence>
<feature type="compositionally biased region" description="Low complexity" evidence="1">
    <location>
        <begin position="299"/>
        <end position="309"/>
    </location>
</feature>
<name>A0A224Z8Q8_9ACAR</name>
<sequence length="359" mass="41289">MNRVKVLKKVSAGFQTDMDTLLRKFTAEETIRFNAFSKVWREMKFSLVFCGRKDRELRLFFEEIVPIILQFWLPTCSFRERVFGLYMLYAVYAVQPISPKLKIRLRLADWEQSEVLLRIATREQHLDVCYILHRMRLENCFHHVALLRQRSPVMYHGQEEDIRSIIAANAKVFSPLEEMTKNGKFQELQLIHQQYMAMKAAQERPEVRDLAFVKEDVYDDICRKVAVLQLEYRSQQIQAAASTSRQDRASTVRGETVAARRENLRSQQFSTVTKTRRGKRYEELMCGVSTSQCEDESAPESVESSSPPAKRARRKFAATKKSRASNSTGAAKRGASKATRGGKKSGGKKPSSKKPSNTN</sequence>
<dbReference type="PANTHER" id="PTHR15131">
    <property type="entry name" value="SMALL NUCLEAR RNA ACTIVATING COMPLEX, POLYPEPTIDE 1"/>
    <property type="match status" value="1"/>
</dbReference>
<dbReference type="AlphaFoldDB" id="A0A224Z8Q8"/>
<feature type="compositionally biased region" description="Basic residues" evidence="1">
    <location>
        <begin position="340"/>
        <end position="352"/>
    </location>
</feature>
<dbReference type="GO" id="GO:0019185">
    <property type="term" value="C:snRNA-activating protein complex"/>
    <property type="evidence" value="ECO:0007669"/>
    <property type="project" value="TreeGrafter"/>
</dbReference>
<feature type="region of interest" description="Disordered" evidence="1">
    <location>
        <begin position="290"/>
        <end position="359"/>
    </location>
</feature>
<evidence type="ECO:0000313" key="2">
    <source>
        <dbReference type="EMBL" id="MAA22944.1"/>
    </source>
</evidence>
<dbReference type="EMBL" id="GFPF01011798">
    <property type="protein sequence ID" value="MAA22944.1"/>
    <property type="molecule type" value="Transcribed_RNA"/>
</dbReference>
<protein>
    <submittedName>
        <fullName evidence="2">Small nuclear rna activating complex snapc subunit snap43</fullName>
    </submittedName>
</protein>
<feature type="compositionally biased region" description="Low complexity" evidence="1">
    <location>
        <begin position="327"/>
        <end position="339"/>
    </location>
</feature>
<dbReference type="InterPro" id="IPR019188">
    <property type="entry name" value="SNAPC1"/>
</dbReference>
<dbReference type="Pfam" id="PF09808">
    <property type="entry name" value="SNAPC1"/>
    <property type="match status" value="1"/>
</dbReference>